<gene>
    <name evidence="3" type="ORF">SAMN06265348_105417</name>
</gene>
<dbReference type="InterPro" id="IPR025367">
    <property type="entry name" value="DUF4271"/>
</dbReference>
<organism evidence="3 4">
    <name type="scientific">Pedobacter westerhofensis</name>
    <dbReference type="NCBI Taxonomy" id="425512"/>
    <lineage>
        <taxon>Bacteria</taxon>
        <taxon>Pseudomonadati</taxon>
        <taxon>Bacteroidota</taxon>
        <taxon>Sphingobacteriia</taxon>
        <taxon>Sphingobacteriales</taxon>
        <taxon>Sphingobacteriaceae</taxon>
        <taxon>Pedobacter</taxon>
    </lineage>
</organism>
<evidence type="ECO:0000256" key="1">
    <source>
        <dbReference type="SAM" id="Phobius"/>
    </source>
</evidence>
<keyword evidence="1" id="KW-1133">Transmembrane helix</keyword>
<feature type="signal peptide" evidence="2">
    <location>
        <begin position="1"/>
        <end position="27"/>
    </location>
</feature>
<name>A0A521DHC3_9SPHI</name>
<evidence type="ECO:0000313" key="4">
    <source>
        <dbReference type="Proteomes" id="UP000320300"/>
    </source>
</evidence>
<dbReference type="RefSeq" id="WP_246101493.1">
    <property type="nucleotide sequence ID" value="NZ_CBCSJO010000005.1"/>
</dbReference>
<keyword evidence="1" id="KW-0812">Transmembrane</keyword>
<feature type="transmembrane region" description="Helical" evidence="1">
    <location>
        <begin position="124"/>
        <end position="143"/>
    </location>
</feature>
<sequence>MLSVPGIKTLLVTILLFFGLGFNQAEAQNVTVAGDSAVTQKFYKPRVPRDSAFLARQKFVTDSIMTHTWILPDSLINRHILIDSIVKANVFEKLDIEAWFKKYGKFKKLNKFRTGNPLPKGKTWVLGFICLLLVVFAVLRISFAKQLQNIIQSFYSNRGLNNLNKEDNVFSSWPFLFLFIQFGFTIGMFFYLVAQYYQLAYVHQGFRFFAGVSVLIVVLYALKIVLLRLLGHLFNIQKAVSEYISILYLSYFNISLIFIPLVVAFALSPLKYGIYYIVISFVLLAVIFTFQLIRAGVNILSHYRFSKFYLFMYFCALEICPILILIKAIGLQL</sequence>
<feature type="transmembrane region" description="Helical" evidence="1">
    <location>
        <begin position="243"/>
        <end position="267"/>
    </location>
</feature>
<feature type="chain" id="PRO_5022200489" description="DUF4271 domain-containing protein" evidence="2">
    <location>
        <begin position="28"/>
        <end position="333"/>
    </location>
</feature>
<dbReference type="EMBL" id="FXTN01000005">
    <property type="protein sequence ID" value="SMO71113.1"/>
    <property type="molecule type" value="Genomic_DNA"/>
</dbReference>
<feature type="transmembrane region" description="Helical" evidence="1">
    <location>
        <begin position="206"/>
        <end position="231"/>
    </location>
</feature>
<keyword evidence="1" id="KW-0472">Membrane</keyword>
<feature type="transmembrane region" description="Helical" evidence="1">
    <location>
        <begin position="175"/>
        <end position="194"/>
    </location>
</feature>
<keyword evidence="2" id="KW-0732">Signal</keyword>
<dbReference type="Proteomes" id="UP000320300">
    <property type="component" value="Unassembled WGS sequence"/>
</dbReference>
<evidence type="ECO:0000313" key="3">
    <source>
        <dbReference type="EMBL" id="SMO71113.1"/>
    </source>
</evidence>
<accession>A0A521DHC3</accession>
<proteinExistence type="predicted"/>
<reference evidence="3 4" key="1">
    <citation type="submission" date="2017-05" db="EMBL/GenBank/DDBJ databases">
        <authorList>
            <person name="Varghese N."/>
            <person name="Submissions S."/>
        </authorList>
    </citation>
    <scope>NUCLEOTIDE SEQUENCE [LARGE SCALE GENOMIC DNA]</scope>
    <source>
        <strain evidence="3 4">DSM 19036</strain>
    </source>
</reference>
<evidence type="ECO:0000256" key="2">
    <source>
        <dbReference type="SAM" id="SignalP"/>
    </source>
</evidence>
<feature type="transmembrane region" description="Helical" evidence="1">
    <location>
        <begin position="273"/>
        <end position="296"/>
    </location>
</feature>
<evidence type="ECO:0008006" key="5">
    <source>
        <dbReference type="Google" id="ProtNLM"/>
    </source>
</evidence>
<feature type="transmembrane region" description="Helical" evidence="1">
    <location>
        <begin position="308"/>
        <end position="330"/>
    </location>
</feature>
<dbReference type="AlphaFoldDB" id="A0A521DHC3"/>
<dbReference type="Pfam" id="PF14093">
    <property type="entry name" value="DUF4271"/>
    <property type="match status" value="1"/>
</dbReference>
<keyword evidence="4" id="KW-1185">Reference proteome</keyword>
<protein>
    <recommendedName>
        <fullName evidence="5">DUF4271 domain-containing protein</fullName>
    </recommendedName>
</protein>